<organism evidence="6 7">
    <name type="scientific">Colwellia maritima</name>
    <dbReference type="NCBI Taxonomy" id="2912588"/>
    <lineage>
        <taxon>Bacteria</taxon>
        <taxon>Pseudomonadati</taxon>
        <taxon>Pseudomonadota</taxon>
        <taxon>Gammaproteobacteria</taxon>
        <taxon>Alteromonadales</taxon>
        <taxon>Colwelliaceae</taxon>
        <taxon>Colwellia</taxon>
    </lineage>
</organism>
<keyword evidence="3" id="KW-0238">DNA-binding</keyword>
<dbReference type="CDD" id="cd08422">
    <property type="entry name" value="PBP2_CrgA_like"/>
    <property type="match status" value="1"/>
</dbReference>
<evidence type="ECO:0000256" key="3">
    <source>
        <dbReference type="ARBA" id="ARBA00023125"/>
    </source>
</evidence>
<dbReference type="PROSITE" id="PS50931">
    <property type="entry name" value="HTH_LYSR"/>
    <property type="match status" value="1"/>
</dbReference>
<reference evidence="6" key="1">
    <citation type="submission" date="2022-01" db="EMBL/GenBank/DDBJ databases">
        <title>Colwellia maritima, isolated from seawater.</title>
        <authorList>
            <person name="Kristyanto S."/>
            <person name="Jung J."/>
            <person name="Jeon C.O."/>
        </authorList>
    </citation>
    <scope>NUCLEOTIDE SEQUENCE</scope>
    <source>
        <strain evidence="6">MSW7</strain>
    </source>
</reference>
<accession>A0ABS9X2P4</accession>
<evidence type="ECO:0000256" key="1">
    <source>
        <dbReference type="ARBA" id="ARBA00009437"/>
    </source>
</evidence>
<comment type="similarity">
    <text evidence="1">Belongs to the LysR transcriptional regulatory family.</text>
</comment>
<dbReference type="Pfam" id="PF00126">
    <property type="entry name" value="HTH_1"/>
    <property type="match status" value="1"/>
</dbReference>
<proteinExistence type="inferred from homology"/>
<dbReference type="Gene3D" id="3.40.190.290">
    <property type="match status" value="1"/>
</dbReference>
<keyword evidence="7" id="KW-1185">Reference proteome</keyword>
<evidence type="ECO:0000313" key="6">
    <source>
        <dbReference type="EMBL" id="MCI2284355.1"/>
    </source>
</evidence>
<feature type="domain" description="HTH lysR-type" evidence="5">
    <location>
        <begin position="1"/>
        <end position="58"/>
    </location>
</feature>
<dbReference type="PANTHER" id="PTHR30537:SF21">
    <property type="entry name" value="HTH-TYPE TRANSCRIPTIONAL REGULATOR SINR-RELATED"/>
    <property type="match status" value="1"/>
</dbReference>
<evidence type="ECO:0000256" key="2">
    <source>
        <dbReference type="ARBA" id="ARBA00023015"/>
    </source>
</evidence>
<evidence type="ECO:0000313" key="7">
    <source>
        <dbReference type="Proteomes" id="UP001139646"/>
    </source>
</evidence>
<dbReference type="SUPFAM" id="SSF46785">
    <property type="entry name" value="Winged helix' DNA-binding domain"/>
    <property type="match status" value="1"/>
</dbReference>
<sequence>MQLEDLNVVLKVAEFRSITAAAECLNMLTATASAAVKRVEKSLGAELFIRTTRQLRLSAAGERYIPNCEQAIQMLDLARQNVKEDLDIVDGELRISVPSDLGRNIILPWLDEFMQIYSGVSVKLHMSDSKIDFYRDPVDIALRYGSPDDSGLYGFKICNVPRILCAAQSYLDQFGEPTHPNDLINHNGLLYQLRDMVNDVWEFTHQDYEGVISVKMKSDRISNDAEIVRRWCVGW</sequence>
<dbReference type="PANTHER" id="PTHR30537">
    <property type="entry name" value="HTH-TYPE TRANSCRIPTIONAL REGULATOR"/>
    <property type="match status" value="1"/>
</dbReference>
<evidence type="ECO:0000256" key="4">
    <source>
        <dbReference type="ARBA" id="ARBA00023163"/>
    </source>
</evidence>
<dbReference type="EMBL" id="JAKKSL010000002">
    <property type="protein sequence ID" value="MCI2284355.1"/>
    <property type="molecule type" value="Genomic_DNA"/>
</dbReference>
<keyword evidence="2" id="KW-0805">Transcription regulation</keyword>
<dbReference type="Gene3D" id="1.10.10.10">
    <property type="entry name" value="Winged helix-like DNA-binding domain superfamily/Winged helix DNA-binding domain"/>
    <property type="match status" value="1"/>
</dbReference>
<dbReference type="InterPro" id="IPR005119">
    <property type="entry name" value="LysR_subst-bd"/>
</dbReference>
<gene>
    <name evidence="6" type="ORF">L3081_14385</name>
</gene>
<evidence type="ECO:0000259" key="5">
    <source>
        <dbReference type="PROSITE" id="PS50931"/>
    </source>
</evidence>
<dbReference type="InterPro" id="IPR000847">
    <property type="entry name" value="LysR_HTH_N"/>
</dbReference>
<name>A0ABS9X2P4_9GAMM</name>
<dbReference type="InterPro" id="IPR036388">
    <property type="entry name" value="WH-like_DNA-bd_sf"/>
</dbReference>
<dbReference type="InterPro" id="IPR036390">
    <property type="entry name" value="WH_DNA-bd_sf"/>
</dbReference>
<comment type="caution">
    <text evidence="6">The sequence shown here is derived from an EMBL/GenBank/DDBJ whole genome shotgun (WGS) entry which is preliminary data.</text>
</comment>
<dbReference type="Pfam" id="PF03466">
    <property type="entry name" value="LysR_substrate"/>
    <property type="match status" value="1"/>
</dbReference>
<dbReference type="SUPFAM" id="SSF53850">
    <property type="entry name" value="Periplasmic binding protein-like II"/>
    <property type="match status" value="1"/>
</dbReference>
<dbReference type="InterPro" id="IPR058163">
    <property type="entry name" value="LysR-type_TF_proteobact-type"/>
</dbReference>
<protein>
    <submittedName>
        <fullName evidence="6">LysR family transcriptional regulator</fullName>
    </submittedName>
</protein>
<dbReference type="Proteomes" id="UP001139646">
    <property type="component" value="Unassembled WGS sequence"/>
</dbReference>
<keyword evidence="4" id="KW-0804">Transcription</keyword>